<evidence type="ECO:0000256" key="5">
    <source>
        <dbReference type="ARBA" id="ARBA00023136"/>
    </source>
</evidence>
<dbReference type="InterPro" id="IPR001173">
    <property type="entry name" value="Glyco_trans_2-like"/>
</dbReference>
<keyword evidence="5" id="KW-0472">Membrane</keyword>
<dbReference type="Pfam" id="PF00535">
    <property type="entry name" value="Glycos_transf_2"/>
    <property type="match status" value="1"/>
</dbReference>
<dbReference type="CDD" id="cd02522">
    <property type="entry name" value="GT_2_like_a"/>
    <property type="match status" value="1"/>
</dbReference>
<gene>
    <name evidence="7" type="ORF">K8352_04195</name>
</gene>
<dbReference type="AlphaFoldDB" id="A0AAE3ERU2"/>
<proteinExistence type="predicted"/>
<comment type="caution">
    <text evidence="7">The sequence shown here is derived from an EMBL/GenBank/DDBJ whole genome shotgun (WGS) entry which is preliminary data.</text>
</comment>
<protein>
    <submittedName>
        <fullName evidence="7">TIGR04283 family arsenosugar biosynthesis glycosyltransferase</fullName>
    </submittedName>
</protein>
<dbReference type="PANTHER" id="PTHR43646:SF2">
    <property type="entry name" value="GLYCOSYLTRANSFERASE 2-LIKE DOMAIN-CONTAINING PROTEIN"/>
    <property type="match status" value="1"/>
</dbReference>
<evidence type="ECO:0000256" key="1">
    <source>
        <dbReference type="ARBA" id="ARBA00004236"/>
    </source>
</evidence>
<keyword evidence="8" id="KW-1185">Reference proteome</keyword>
<reference evidence="7" key="1">
    <citation type="submission" date="2023-02" db="EMBL/GenBank/DDBJ databases">
        <title>Genome of Flavobacteriaceae gen. nov. sp. strain F89.</title>
        <authorList>
            <person name="Wang Y."/>
        </authorList>
    </citation>
    <scope>NUCLEOTIDE SEQUENCE</scope>
    <source>
        <strain evidence="7">F89</strain>
    </source>
</reference>
<evidence type="ECO:0000313" key="7">
    <source>
        <dbReference type="EMBL" id="MCG2459935.1"/>
    </source>
</evidence>
<dbReference type="RefSeq" id="WP_317901075.1">
    <property type="nucleotide sequence ID" value="NZ_JAIRBC010000004.1"/>
</dbReference>
<keyword evidence="3" id="KW-0328">Glycosyltransferase</keyword>
<evidence type="ECO:0000256" key="3">
    <source>
        <dbReference type="ARBA" id="ARBA00022676"/>
    </source>
</evidence>
<evidence type="ECO:0000313" key="8">
    <source>
        <dbReference type="Proteomes" id="UP001200642"/>
    </source>
</evidence>
<dbReference type="NCBIfam" id="TIGR04283">
    <property type="entry name" value="glyco_like_mftF"/>
    <property type="match status" value="1"/>
</dbReference>
<name>A0AAE3ERU2_9FLAO</name>
<accession>A0AAE3ERU2</accession>
<sequence length="237" mass="27173">MNFLPAKNINTISIVIPVLNEEKCIGTLLNYLLELRTPLVREILVIDGGSRDDTFKVAEMKGVTVISSTKGRAKQMNVGARYASGNILYFLHVDTIPPPHFDLHITNAVNYGNLAGCFRMKFDSDHWFLSRFAYFTRFNYKVCRGGDQSLFVTKELFQKLGGYNEEYIIYEDSEFAGRLYKASEFKVLPQSVVTSARKYRSNGMVNLQYHFGVIHLKNYLGAGPKELYDYYKRKIVD</sequence>
<dbReference type="Proteomes" id="UP001200642">
    <property type="component" value="Unassembled WGS sequence"/>
</dbReference>
<dbReference type="InterPro" id="IPR026461">
    <property type="entry name" value="Trfase_2_rSAM/seldom_assoc"/>
</dbReference>
<evidence type="ECO:0000256" key="2">
    <source>
        <dbReference type="ARBA" id="ARBA00022475"/>
    </source>
</evidence>
<dbReference type="GO" id="GO:0005886">
    <property type="term" value="C:plasma membrane"/>
    <property type="evidence" value="ECO:0007669"/>
    <property type="project" value="UniProtKB-SubCell"/>
</dbReference>
<evidence type="ECO:0000259" key="6">
    <source>
        <dbReference type="Pfam" id="PF00535"/>
    </source>
</evidence>
<keyword evidence="2" id="KW-1003">Cell membrane</keyword>
<comment type="subcellular location">
    <subcellularLocation>
        <location evidence="1">Cell membrane</location>
    </subcellularLocation>
</comment>
<feature type="domain" description="Glycosyltransferase 2-like" evidence="6">
    <location>
        <begin position="13"/>
        <end position="123"/>
    </location>
</feature>
<keyword evidence="4" id="KW-0808">Transferase</keyword>
<dbReference type="SUPFAM" id="SSF53448">
    <property type="entry name" value="Nucleotide-diphospho-sugar transferases"/>
    <property type="match status" value="1"/>
</dbReference>
<organism evidence="7 8">
    <name type="scientific">Cerina litoralis</name>
    <dbReference type="NCBI Taxonomy" id="2874477"/>
    <lineage>
        <taxon>Bacteria</taxon>
        <taxon>Pseudomonadati</taxon>
        <taxon>Bacteroidota</taxon>
        <taxon>Flavobacteriia</taxon>
        <taxon>Flavobacteriales</taxon>
        <taxon>Flavobacteriaceae</taxon>
        <taxon>Cerina</taxon>
    </lineage>
</organism>
<dbReference type="PANTHER" id="PTHR43646">
    <property type="entry name" value="GLYCOSYLTRANSFERASE"/>
    <property type="match status" value="1"/>
</dbReference>
<dbReference type="InterPro" id="IPR029044">
    <property type="entry name" value="Nucleotide-diphossugar_trans"/>
</dbReference>
<dbReference type="EMBL" id="JAIRBC010000004">
    <property type="protein sequence ID" value="MCG2459935.1"/>
    <property type="molecule type" value="Genomic_DNA"/>
</dbReference>
<dbReference type="GO" id="GO:0016757">
    <property type="term" value="F:glycosyltransferase activity"/>
    <property type="evidence" value="ECO:0007669"/>
    <property type="project" value="UniProtKB-KW"/>
</dbReference>
<evidence type="ECO:0000256" key="4">
    <source>
        <dbReference type="ARBA" id="ARBA00022679"/>
    </source>
</evidence>
<dbReference type="Gene3D" id="3.90.550.10">
    <property type="entry name" value="Spore Coat Polysaccharide Biosynthesis Protein SpsA, Chain A"/>
    <property type="match status" value="1"/>
</dbReference>